<feature type="region of interest" description="Disordered" evidence="1">
    <location>
        <begin position="73"/>
        <end position="115"/>
    </location>
</feature>
<name>K0TBN9_THAOC</name>
<dbReference type="AlphaFoldDB" id="K0TBN9"/>
<accession>K0TBN9</accession>
<sequence>SVWSSSGREAWVQLIQIDYLAAPFEAGAGLLGCVRTVPPNDDEDGRHEDMKTARTEAYKGGAWPRISRRLGGYHTLPHSRGRKQRSERTAAANWSPEIARSLSSEPQGSASVQKSKRTPVLVNRYDLLKKPSPARKFKNEIAGPWCGIRGGGASTCSQGEWASAELSAAPLWSTIGSHVVLRVASFLARFWRPRAFFPLGIAAMLRRDRQQLNRLQGRAEMWRRNAFLAMLSRGTSRYSKDIRYRPAPTGP</sequence>
<feature type="compositionally biased region" description="Polar residues" evidence="1">
    <location>
        <begin position="101"/>
        <end position="113"/>
    </location>
</feature>
<feature type="non-terminal residue" evidence="2">
    <location>
        <position position="1"/>
    </location>
</feature>
<dbReference type="EMBL" id="AGNL01007969">
    <property type="protein sequence ID" value="EJK70851.1"/>
    <property type="molecule type" value="Genomic_DNA"/>
</dbReference>
<evidence type="ECO:0000313" key="3">
    <source>
        <dbReference type="Proteomes" id="UP000266841"/>
    </source>
</evidence>
<organism evidence="2 3">
    <name type="scientific">Thalassiosira oceanica</name>
    <name type="common">Marine diatom</name>
    <dbReference type="NCBI Taxonomy" id="159749"/>
    <lineage>
        <taxon>Eukaryota</taxon>
        <taxon>Sar</taxon>
        <taxon>Stramenopiles</taxon>
        <taxon>Ochrophyta</taxon>
        <taxon>Bacillariophyta</taxon>
        <taxon>Coscinodiscophyceae</taxon>
        <taxon>Thalassiosirophycidae</taxon>
        <taxon>Thalassiosirales</taxon>
        <taxon>Thalassiosiraceae</taxon>
        <taxon>Thalassiosira</taxon>
    </lineage>
</organism>
<reference evidence="2 3" key="1">
    <citation type="journal article" date="2012" name="Genome Biol.">
        <title>Genome and low-iron response of an oceanic diatom adapted to chronic iron limitation.</title>
        <authorList>
            <person name="Lommer M."/>
            <person name="Specht M."/>
            <person name="Roy A.S."/>
            <person name="Kraemer L."/>
            <person name="Andreson R."/>
            <person name="Gutowska M.A."/>
            <person name="Wolf J."/>
            <person name="Bergner S.V."/>
            <person name="Schilhabel M.B."/>
            <person name="Klostermeier U.C."/>
            <person name="Beiko R.G."/>
            <person name="Rosenstiel P."/>
            <person name="Hippler M."/>
            <person name="Laroche J."/>
        </authorList>
    </citation>
    <scope>NUCLEOTIDE SEQUENCE [LARGE SCALE GENOMIC DNA]</scope>
    <source>
        <strain evidence="2 3">CCMP1005</strain>
    </source>
</reference>
<proteinExistence type="predicted"/>
<keyword evidence="3" id="KW-1185">Reference proteome</keyword>
<comment type="caution">
    <text evidence="2">The sequence shown here is derived from an EMBL/GenBank/DDBJ whole genome shotgun (WGS) entry which is preliminary data.</text>
</comment>
<evidence type="ECO:0000313" key="2">
    <source>
        <dbReference type="EMBL" id="EJK70851.1"/>
    </source>
</evidence>
<protein>
    <submittedName>
        <fullName evidence="2">Uncharacterized protein</fullName>
    </submittedName>
</protein>
<dbReference type="Proteomes" id="UP000266841">
    <property type="component" value="Unassembled WGS sequence"/>
</dbReference>
<evidence type="ECO:0000256" key="1">
    <source>
        <dbReference type="SAM" id="MobiDB-lite"/>
    </source>
</evidence>
<gene>
    <name evidence="2" type="ORF">THAOC_07757</name>
</gene>